<protein>
    <submittedName>
        <fullName evidence="6">TetR/AcrR family transcriptional regulator</fullName>
    </submittedName>
</protein>
<comment type="caution">
    <text evidence="6">The sequence shown here is derived from an EMBL/GenBank/DDBJ whole genome shotgun (WGS) entry which is preliminary data.</text>
</comment>
<reference evidence="6" key="1">
    <citation type="submission" date="2020-07" db="EMBL/GenBank/DDBJ databases">
        <title>Huge and variable diversity of episymbiotic CPR bacteria and DPANN archaea in groundwater ecosystems.</title>
        <authorList>
            <person name="He C.Y."/>
            <person name="Keren R."/>
            <person name="Whittaker M."/>
            <person name="Farag I.F."/>
            <person name="Doudna J."/>
            <person name="Cate J.H.D."/>
            <person name="Banfield J.F."/>
        </authorList>
    </citation>
    <scope>NUCLEOTIDE SEQUENCE</scope>
    <source>
        <strain evidence="6">NC_groundwater_1482_Ag_S-0.65um_47_24</strain>
    </source>
</reference>
<organism evidence="6 7">
    <name type="scientific">Tectimicrobiota bacterium</name>
    <dbReference type="NCBI Taxonomy" id="2528274"/>
    <lineage>
        <taxon>Bacteria</taxon>
        <taxon>Pseudomonadati</taxon>
        <taxon>Nitrospinota/Tectimicrobiota group</taxon>
        <taxon>Candidatus Tectimicrobiota</taxon>
    </lineage>
</organism>
<dbReference type="AlphaFoldDB" id="A0A933LRG3"/>
<evidence type="ECO:0000256" key="4">
    <source>
        <dbReference type="PROSITE-ProRule" id="PRU00335"/>
    </source>
</evidence>
<name>A0A933LRG3_UNCTE</name>
<dbReference type="PANTHER" id="PTHR47506:SF1">
    <property type="entry name" value="HTH-TYPE TRANSCRIPTIONAL REGULATOR YJDC"/>
    <property type="match status" value="1"/>
</dbReference>
<dbReference type="PANTHER" id="PTHR47506">
    <property type="entry name" value="TRANSCRIPTIONAL REGULATORY PROTEIN"/>
    <property type="match status" value="1"/>
</dbReference>
<gene>
    <name evidence="6" type="ORF">HY730_08060</name>
</gene>
<dbReference type="SUPFAM" id="SSF48498">
    <property type="entry name" value="Tetracyclin repressor-like, C-terminal domain"/>
    <property type="match status" value="1"/>
</dbReference>
<dbReference type="EMBL" id="JACQWF010000356">
    <property type="protein sequence ID" value="MBI4596312.1"/>
    <property type="molecule type" value="Genomic_DNA"/>
</dbReference>
<dbReference type="InterPro" id="IPR036271">
    <property type="entry name" value="Tet_transcr_reg_TetR-rel_C_sf"/>
</dbReference>
<dbReference type="Proteomes" id="UP000772181">
    <property type="component" value="Unassembled WGS sequence"/>
</dbReference>
<feature type="domain" description="HTH tetR-type" evidence="5">
    <location>
        <begin position="5"/>
        <end position="65"/>
    </location>
</feature>
<dbReference type="InterPro" id="IPR009057">
    <property type="entry name" value="Homeodomain-like_sf"/>
</dbReference>
<accession>A0A933LRG3</accession>
<dbReference type="SUPFAM" id="SSF46689">
    <property type="entry name" value="Homeodomain-like"/>
    <property type="match status" value="1"/>
</dbReference>
<evidence type="ECO:0000256" key="1">
    <source>
        <dbReference type="ARBA" id="ARBA00023015"/>
    </source>
</evidence>
<dbReference type="PROSITE" id="PS50977">
    <property type="entry name" value="HTH_TETR_2"/>
    <property type="match status" value="1"/>
</dbReference>
<dbReference type="InterPro" id="IPR001647">
    <property type="entry name" value="HTH_TetR"/>
</dbReference>
<dbReference type="GO" id="GO:0003677">
    <property type="term" value="F:DNA binding"/>
    <property type="evidence" value="ECO:0007669"/>
    <property type="project" value="UniProtKB-UniRule"/>
</dbReference>
<evidence type="ECO:0000313" key="7">
    <source>
        <dbReference type="Proteomes" id="UP000772181"/>
    </source>
</evidence>
<evidence type="ECO:0000313" key="6">
    <source>
        <dbReference type="EMBL" id="MBI4596312.1"/>
    </source>
</evidence>
<feature type="DNA-binding region" description="H-T-H motif" evidence="4">
    <location>
        <begin position="28"/>
        <end position="47"/>
    </location>
</feature>
<evidence type="ECO:0000259" key="5">
    <source>
        <dbReference type="PROSITE" id="PS50977"/>
    </source>
</evidence>
<evidence type="ECO:0000256" key="2">
    <source>
        <dbReference type="ARBA" id="ARBA00023125"/>
    </source>
</evidence>
<dbReference type="Pfam" id="PF00440">
    <property type="entry name" value="TetR_N"/>
    <property type="match status" value="1"/>
</dbReference>
<keyword evidence="3" id="KW-0804">Transcription</keyword>
<evidence type="ECO:0000256" key="3">
    <source>
        <dbReference type="ARBA" id="ARBA00023163"/>
    </source>
</evidence>
<sequence>MNDAKNTKSEIIDLAENLLLDRGFNGFSYAHISAVLKIKNAAIHYYFPTKSDLGVAIIQRARERFVRWSQDERMLTKSPAEKLEAYFRAYLRFLEAGQQVCLGGALETDYKTLPTEMQVETQKFTSEIFNWMEDVLEEGRKKDILNFPGEAREQAILILSSLQGALQMTRAVGSTCLHLAMVQIRRLTTRE</sequence>
<proteinExistence type="predicted"/>
<keyword evidence="1" id="KW-0805">Transcription regulation</keyword>
<dbReference type="Gene3D" id="1.10.357.10">
    <property type="entry name" value="Tetracycline Repressor, domain 2"/>
    <property type="match status" value="1"/>
</dbReference>
<keyword evidence="2 4" id="KW-0238">DNA-binding</keyword>